<feature type="compositionally biased region" description="Low complexity" evidence="1">
    <location>
        <begin position="15"/>
        <end position="24"/>
    </location>
</feature>
<dbReference type="Gene3D" id="3.10.180.10">
    <property type="entry name" value="2,3-Dihydroxybiphenyl 1,2-Dioxygenase, domain 1"/>
    <property type="match status" value="1"/>
</dbReference>
<evidence type="ECO:0000313" key="3">
    <source>
        <dbReference type="EMBL" id="GEK84147.1"/>
    </source>
</evidence>
<dbReference type="Pfam" id="PF18029">
    <property type="entry name" value="Glyoxalase_6"/>
    <property type="match status" value="1"/>
</dbReference>
<dbReference type="RefSeq" id="WP_167627374.1">
    <property type="nucleotide sequence ID" value="NZ_BAAAHR010000007.1"/>
</dbReference>
<accession>A0A7W3PJQ0</accession>
<evidence type="ECO:0000313" key="5">
    <source>
        <dbReference type="Proteomes" id="UP000321154"/>
    </source>
</evidence>
<reference evidence="3 5" key="1">
    <citation type="submission" date="2019-07" db="EMBL/GenBank/DDBJ databases">
        <title>Whole genome shotgun sequence of Frigoribacterium faeni NBRC 103066.</title>
        <authorList>
            <person name="Hosoyama A."/>
            <person name="Uohara A."/>
            <person name="Ohji S."/>
            <person name="Ichikawa N."/>
        </authorList>
    </citation>
    <scope>NUCLEOTIDE SEQUENCE [LARGE SCALE GENOMIC DNA]</scope>
    <source>
        <strain evidence="3 5">NBRC 103066</strain>
    </source>
</reference>
<keyword evidence="5" id="KW-1185">Reference proteome</keyword>
<feature type="domain" description="Glyoxalase-like" evidence="2">
    <location>
        <begin position="34"/>
        <end position="141"/>
    </location>
</feature>
<evidence type="ECO:0000313" key="4">
    <source>
        <dbReference type="EMBL" id="MBA8814166.1"/>
    </source>
</evidence>
<dbReference type="AlphaFoldDB" id="A0A7W3PJQ0"/>
<protein>
    <recommendedName>
        <fullName evidence="2">Glyoxalase-like domain-containing protein</fullName>
    </recommendedName>
</protein>
<dbReference type="EMBL" id="BJUV01000028">
    <property type="protein sequence ID" value="GEK84147.1"/>
    <property type="molecule type" value="Genomic_DNA"/>
</dbReference>
<name>A0A7W3PJQ0_9MICO</name>
<dbReference type="PANTHER" id="PTHR35908:SF1">
    <property type="entry name" value="CONSERVED PROTEIN"/>
    <property type="match status" value="1"/>
</dbReference>
<dbReference type="Proteomes" id="UP000321154">
    <property type="component" value="Unassembled WGS sequence"/>
</dbReference>
<evidence type="ECO:0000256" key="1">
    <source>
        <dbReference type="SAM" id="MobiDB-lite"/>
    </source>
</evidence>
<dbReference type="EMBL" id="JACGWW010000003">
    <property type="protein sequence ID" value="MBA8814166.1"/>
    <property type="molecule type" value="Genomic_DNA"/>
</dbReference>
<proteinExistence type="predicted"/>
<dbReference type="InterPro" id="IPR041581">
    <property type="entry name" value="Glyoxalase_6"/>
</dbReference>
<sequence>MTSTPDSFDAGSFDASTTATAPVAASTPSLEWEQVIVDALEPATLAHWWAEALGWVVVSPVGDDEPEIRSSPDSLPGLLFVRVPEAKTLKNRLHLDFRPDDQDAEVERLLALGATRSDVGQTSDVSWVVLADPEGNEFCVLGSRR</sequence>
<dbReference type="CDD" id="cd06587">
    <property type="entry name" value="VOC"/>
    <property type="match status" value="1"/>
</dbReference>
<dbReference type="Proteomes" id="UP000522688">
    <property type="component" value="Unassembled WGS sequence"/>
</dbReference>
<reference evidence="4 6" key="2">
    <citation type="submission" date="2020-07" db="EMBL/GenBank/DDBJ databases">
        <title>Sequencing the genomes of 1000 actinobacteria strains.</title>
        <authorList>
            <person name="Klenk H.-P."/>
        </authorList>
    </citation>
    <scope>NUCLEOTIDE SEQUENCE [LARGE SCALE GENOMIC DNA]</scope>
    <source>
        <strain evidence="4 6">DSM 10309</strain>
    </source>
</reference>
<dbReference type="PANTHER" id="PTHR35908">
    <property type="entry name" value="HYPOTHETICAL FUSION PROTEIN"/>
    <property type="match status" value="1"/>
</dbReference>
<evidence type="ECO:0000259" key="2">
    <source>
        <dbReference type="Pfam" id="PF18029"/>
    </source>
</evidence>
<feature type="region of interest" description="Disordered" evidence="1">
    <location>
        <begin position="1"/>
        <end position="24"/>
    </location>
</feature>
<organism evidence="4 6">
    <name type="scientific">Frigoribacterium faeni</name>
    <dbReference type="NCBI Taxonomy" id="145483"/>
    <lineage>
        <taxon>Bacteria</taxon>
        <taxon>Bacillati</taxon>
        <taxon>Actinomycetota</taxon>
        <taxon>Actinomycetes</taxon>
        <taxon>Micrococcales</taxon>
        <taxon>Microbacteriaceae</taxon>
        <taxon>Frigoribacterium</taxon>
    </lineage>
</organism>
<dbReference type="SUPFAM" id="SSF54593">
    <property type="entry name" value="Glyoxalase/Bleomycin resistance protein/Dihydroxybiphenyl dioxygenase"/>
    <property type="match status" value="1"/>
</dbReference>
<comment type="caution">
    <text evidence="4">The sequence shown here is derived from an EMBL/GenBank/DDBJ whole genome shotgun (WGS) entry which is preliminary data.</text>
</comment>
<evidence type="ECO:0000313" key="6">
    <source>
        <dbReference type="Proteomes" id="UP000522688"/>
    </source>
</evidence>
<gene>
    <name evidence="4" type="ORF">FB463_002432</name>
    <name evidence="3" type="ORF">FFA01_24560</name>
</gene>
<dbReference type="InterPro" id="IPR029068">
    <property type="entry name" value="Glyas_Bleomycin-R_OHBP_Dase"/>
</dbReference>